<geneLocation type="plasmid" evidence="1 2">
    <name>unnamed1</name>
</geneLocation>
<dbReference type="Proteomes" id="UP000595841">
    <property type="component" value="Plasmid unnamed1"/>
</dbReference>
<evidence type="ECO:0000313" key="1">
    <source>
        <dbReference type="EMBL" id="QQZ64503.1"/>
    </source>
</evidence>
<dbReference type="AlphaFoldDB" id="A0A974PJA9"/>
<protein>
    <submittedName>
        <fullName evidence="1">Uncharacterized protein</fullName>
    </submittedName>
</protein>
<gene>
    <name evidence="1" type="ORF">JI735_34250</name>
</gene>
<proteinExistence type="predicted"/>
<dbReference type="KEGG" id="pson:JI735_34250"/>
<evidence type="ECO:0000313" key="2">
    <source>
        <dbReference type="Proteomes" id="UP000595841"/>
    </source>
</evidence>
<organism evidence="1 2">
    <name type="scientific">Paenibacillus sonchi</name>
    <dbReference type="NCBI Taxonomy" id="373687"/>
    <lineage>
        <taxon>Bacteria</taxon>
        <taxon>Bacillati</taxon>
        <taxon>Bacillota</taxon>
        <taxon>Bacilli</taxon>
        <taxon>Bacillales</taxon>
        <taxon>Paenibacillaceae</taxon>
        <taxon>Paenibacillus</taxon>
        <taxon>Paenibacillus sonchi group</taxon>
    </lineage>
</organism>
<keyword evidence="2" id="KW-1185">Reference proteome</keyword>
<reference evidence="1 2" key="1">
    <citation type="submission" date="2021-01" db="EMBL/GenBank/DDBJ databases">
        <title>Whole genome sequence of Paenibacillus sonchi LMG 24727 for comparative genomics.</title>
        <authorList>
            <person name="Lee G."/>
            <person name="Kim M.-J."/>
            <person name="Lim K."/>
            <person name="Shin J.-H."/>
        </authorList>
    </citation>
    <scope>NUCLEOTIDE SEQUENCE [LARGE SCALE GENOMIC DNA]</scope>
    <source>
        <strain evidence="1 2">LMG 24727</strain>
        <plasmid evidence="1 2">unnamed1</plasmid>
    </source>
</reference>
<accession>A0A974PJA9</accession>
<keyword evidence="1" id="KW-0614">Plasmid</keyword>
<dbReference type="EMBL" id="CP068596">
    <property type="protein sequence ID" value="QQZ64503.1"/>
    <property type="molecule type" value="Genomic_DNA"/>
</dbReference>
<sequence>MDHLVKEGHAVVPPQVGSKSFFGMPQMIEFLKLYANNPDYKVFEVSPLGISEINDFNRH</sequence>
<name>A0A974PJA9_9BACL</name>